<gene>
    <name evidence="6" type="ORF">EDD73_11468</name>
</gene>
<dbReference type="RefSeq" id="WP_165876422.1">
    <property type="nucleotide sequence ID" value="NZ_JAOQNU010000013.1"/>
</dbReference>
<evidence type="ECO:0000256" key="1">
    <source>
        <dbReference type="ARBA" id="ARBA00023015"/>
    </source>
</evidence>
<dbReference type="Gene3D" id="1.10.357.10">
    <property type="entry name" value="Tetracycline Repressor, domain 2"/>
    <property type="match status" value="1"/>
</dbReference>
<keyword evidence="7" id="KW-1185">Reference proteome</keyword>
<evidence type="ECO:0000256" key="2">
    <source>
        <dbReference type="ARBA" id="ARBA00023125"/>
    </source>
</evidence>
<protein>
    <submittedName>
        <fullName evidence="6">TetR family transcriptional regulator</fullName>
    </submittedName>
</protein>
<evidence type="ECO:0000256" key="3">
    <source>
        <dbReference type="ARBA" id="ARBA00023163"/>
    </source>
</evidence>
<evidence type="ECO:0000313" key="7">
    <source>
        <dbReference type="Proteomes" id="UP000294813"/>
    </source>
</evidence>
<dbReference type="PANTHER" id="PTHR30055">
    <property type="entry name" value="HTH-TYPE TRANSCRIPTIONAL REGULATOR RUTR"/>
    <property type="match status" value="1"/>
</dbReference>
<dbReference type="EMBL" id="SLXT01000014">
    <property type="protein sequence ID" value="TCP63920.1"/>
    <property type="molecule type" value="Genomic_DNA"/>
</dbReference>
<dbReference type="PROSITE" id="PS01081">
    <property type="entry name" value="HTH_TETR_1"/>
    <property type="match status" value="1"/>
</dbReference>
<dbReference type="PRINTS" id="PR00455">
    <property type="entry name" value="HTHTETR"/>
</dbReference>
<dbReference type="InterPro" id="IPR036271">
    <property type="entry name" value="Tet_transcr_reg_TetR-rel_C_sf"/>
</dbReference>
<evidence type="ECO:0000259" key="5">
    <source>
        <dbReference type="PROSITE" id="PS50977"/>
    </source>
</evidence>
<dbReference type="SUPFAM" id="SSF46689">
    <property type="entry name" value="Homeodomain-like"/>
    <property type="match status" value="1"/>
</dbReference>
<dbReference type="SUPFAM" id="SSF48498">
    <property type="entry name" value="Tetracyclin repressor-like, C-terminal domain"/>
    <property type="match status" value="1"/>
</dbReference>
<dbReference type="InterPro" id="IPR001647">
    <property type="entry name" value="HTH_TetR"/>
</dbReference>
<feature type="DNA-binding region" description="H-T-H motif" evidence="4">
    <location>
        <begin position="24"/>
        <end position="43"/>
    </location>
</feature>
<keyword evidence="2 4" id="KW-0238">DNA-binding</keyword>
<organism evidence="6 7">
    <name type="scientific">Heliophilum fasciatum</name>
    <dbReference type="NCBI Taxonomy" id="35700"/>
    <lineage>
        <taxon>Bacteria</taxon>
        <taxon>Bacillati</taxon>
        <taxon>Bacillota</taxon>
        <taxon>Clostridia</taxon>
        <taxon>Eubacteriales</taxon>
        <taxon>Heliobacteriaceae</taxon>
        <taxon>Heliophilum</taxon>
    </lineage>
</organism>
<dbReference type="Proteomes" id="UP000294813">
    <property type="component" value="Unassembled WGS sequence"/>
</dbReference>
<dbReference type="InterPro" id="IPR050109">
    <property type="entry name" value="HTH-type_TetR-like_transc_reg"/>
</dbReference>
<sequence>MRKANQIFQGAVDAFAEKGFDRATMDEVAERAGVAKGTLYYHFVGKEELICFLMEEGIGQLSSAVAEAVAQTDDPQGQVRAAIGAMVAYSNENRKFCQLLVKCIWSNAERQEQFREILQSYFDRLTGILNHGIHRGVFQPQPMEWAPSAWFGLVTIVILRVILQGQATDQERLVDYLYTQYMYGIIGRDIKTPN</sequence>
<comment type="caution">
    <text evidence="6">The sequence shown here is derived from an EMBL/GenBank/DDBJ whole genome shotgun (WGS) entry which is preliminary data.</text>
</comment>
<dbReference type="GO" id="GO:0003700">
    <property type="term" value="F:DNA-binding transcription factor activity"/>
    <property type="evidence" value="ECO:0007669"/>
    <property type="project" value="TreeGrafter"/>
</dbReference>
<dbReference type="GO" id="GO:0000976">
    <property type="term" value="F:transcription cis-regulatory region binding"/>
    <property type="evidence" value="ECO:0007669"/>
    <property type="project" value="TreeGrafter"/>
</dbReference>
<dbReference type="InterPro" id="IPR023772">
    <property type="entry name" value="DNA-bd_HTH_TetR-type_CS"/>
</dbReference>
<dbReference type="InterPro" id="IPR009057">
    <property type="entry name" value="Homeodomain-like_sf"/>
</dbReference>
<accession>A0A4R2RJC5</accession>
<dbReference type="Gene3D" id="1.10.10.60">
    <property type="entry name" value="Homeodomain-like"/>
    <property type="match status" value="1"/>
</dbReference>
<evidence type="ECO:0000256" key="4">
    <source>
        <dbReference type="PROSITE-ProRule" id="PRU00335"/>
    </source>
</evidence>
<feature type="domain" description="HTH tetR-type" evidence="5">
    <location>
        <begin position="1"/>
        <end position="61"/>
    </location>
</feature>
<dbReference type="AlphaFoldDB" id="A0A4R2RJC5"/>
<name>A0A4R2RJC5_9FIRM</name>
<keyword evidence="1" id="KW-0805">Transcription regulation</keyword>
<dbReference type="Pfam" id="PF00440">
    <property type="entry name" value="TetR_N"/>
    <property type="match status" value="1"/>
</dbReference>
<proteinExistence type="predicted"/>
<dbReference type="PANTHER" id="PTHR30055:SF234">
    <property type="entry name" value="HTH-TYPE TRANSCRIPTIONAL REGULATOR BETI"/>
    <property type="match status" value="1"/>
</dbReference>
<reference evidence="6 7" key="1">
    <citation type="submission" date="2019-03" db="EMBL/GenBank/DDBJ databases">
        <title>Genomic Encyclopedia of Type Strains, Phase IV (KMG-IV): sequencing the most valuable type-strain genomes for metagenomic binning, comparative biology and taxonomic classification.</title>
        <authorList>
            <person name="Goeker M."/>
        </authorList>
    </citation>
    <scope>NUCLEOTIDE SEQUENCE [LARGE SCALE GENOMIC DNA]</scope>
    <source>
        <strain evidence="6 7">DSM 11170</strain>
    </source>
</reference>
<keyword evidence="3" id="KW-0804">Transcription</keyword>
<evidence type="ECO:0000313" key="6">
    <source>
        <dbReference type="EMBL" id="TCP63920.1"/>
    </source>
</evidence>
<dbReference type="PROSITE" id="PS50977">
    <property type="entry name" value="HTH_TETR_2"/>
    <property type="match status" value="1"/>
</dbReference>